<reference evidence="1 2" key="1">
    <citation type="submission" date="2013-04" db="EMBL/GenBank/DDBJ databases">
        <title>Hyphomonas sp. T24B3 Genome Sequencing.</title>
        <authorList>
            <person name="Lai Q."/>
            <person name="Shao Z."/>
        </authorList>
    </citation>
    <scope>NUCLEOTIDE SEQUENCE [LARGE SCALE GENOMIC DNA]</scope>
    <source>
        <strain evidence="1 2">T24B3</strain>
    </source>
</reference>
<sequence length="197" mass="22598">MAKAQFHKSQRVFVKPVGTWALVEQVIPHWVKDVDEPLRISYECGLGRQFQAHELVAEQNLTDKPSRLSQDEDDLLVEQWQIVRRKAKWRARLGEVSLSEVGSYPVIVTDEDDIGGWRVSGSEYDRDPTRIEHQARMIACTPDLLRVVRKFSEYAAEHPDECPAELKLVMQRCASILRFVYQVTDEDTATPSFVAAE</sequence>
<dbReference type="EMBL" id="AWFB01000034">
    <property type="protein sequence ID" value="RAN32349.1"/>
    <property type="molecule type" value="Genomic_DNA"/>
</dbReference>
<accession>A0A062U816</accession>
<dbReference type="RefSeq" id="WP_034824059.1">
    <property type="nucleotide sequence ID" value="NZ_AWFA01000003.1"/>
</dbReference>
<organism evidence="1 2">
    <name type="scientific">Hyphomonas pacifica</name>
    <dbReference type="NCBI Taxonomy" id="1280941"/>
    <lineage>
        <taxon>Bacteria</taxon>
        <taxon>Pseudomonadati</taxon>
        <taxon>Pseudomonadota</taxon>
        <taxon>Alphaproteobacteria</taxon>
        <taxon>Hyphomonadales</taxon>
        <taxon>Hyphomonadaceae</taxon>
        <taxon>Hyphomonas</taxon>
    </lineage>
</organism>
<evidence type="ECO:0000313" key="2">
    <source>
        <dbReference type="Proteomes" id="UP000249123"/>
    </source>
</evidence>
<name>A0A062U816_9PROT</name>
<dbReference type="OrthoDB" id="7185378at2"/>
<dbReference type="Proteomes" id="UP000249123">
    <property type="component" value="Unassembled WGS sequence"/>
</dbReference>
<accession>A0A328JSG1</accession>
<keyword evidence="2" id="KW-1185">Reference proteome</keyword>
<gene>
    <name evidence="1" type="ORF">HY3_03210</name>
</gene>
<dbReference type="AlphaFoldDB" id="A0A062U816"/>
<dbReference type="STRING" id="1280941.HY2_07375"/>
<comment type="caution">
    <text evidence="1">The sequence shown here is derived from an EMBL/GenBank/DDBJ whole genome shotgun (WGS) entry which is preliminary data.</text>
</comment>
<dbReference type="eggNOG" id="ENOG502ZRYG">
    <property type="taxonomic scope" value="Bacteria"/>
</dbReference>
<evidence type="ECO:0000313" key="1">
    <source>
        <dbReference type="EMBL" id="RAN32349.1"/>
    </source>
</evidence>
<protein>
    <submittedName>
        <fullName evidence="1">Uncharacterized protein</fullName>
    </submittedName>
</protein>
<proteinExistence type="predicted"/>